<keyword evidence="1" id="KW-1133">Transmembrane helix</keyword>
<proteinExistence type="predicted"/>
<keyword evidence="1" id="KW-0812">Transmembrane</keyword>
<reference evidence="3" key="1">
    <citation type="submission" date="2016-09" db="EMBL/GenBank/DDBJ databases">
        <authorList>
            <person name="Varghese N."/>
            <person name="Submissions S."/>
        </authorList>
    </citation>
    <scope>NUCLEOTIDE SEQUENCE [LARGE SCALE GENOMIC DNA]</scope>
    <source>
        <strain evidence="3">JS23</strain>
    </source>
</reference>
<accession>A0A1H2PR29</accession>
<evidence type="ECO:0000313" key="3">
    <source>
        <dbReference type="Proteomes" id="UP000243719"/>
    </source>
</evidence>
<dbReference type="Proteomes" id="UP000243719">
    <property type="component" value="Unassembled WGS sequence"/>
</dbReference>
<keyword evidence="1" id="KW-0472">Membrane</keyword>
<dbReference type="AlphaFoldDB" id="A0A1H2PR29"/>
<dbReference type="STRING" id="1770053.SAMN05216551_107176"/>
<keyword evidence="3" id="KW-1185">Reference proteome</keyword>
<feature type="transmembrane region" description="Helical" evidence="1">
    <location>
        <begin position="20"/>
        <end position="38"/>
    </location>
</feature>
<evidence type="ECO:0000313" key="2">
    <source>
        <dbReference type="EMBL" id="SDV49240.1"/>
    </source>
</evidence>
<evidence type="ECO:0000256" key="1">
    <source>
        <dbReference type="SAM" id="Phobius"/>
    </source>
</evidence>
<gene>
    <name evidence="2" type="ORF">SAMN05216551_107176</name>
</gene>
<name>A0A1H2PR29_9BURK</name>
<sequence length="53" mass="5677">MSAITDLDASPRRPRRWGGYIAAFLIGALFAVLALGVWDLSTRGPAVAYQGRA</sequence>
<dbReference type="EMBL" id="FNLO01000007">
    <property type="protein sequence ID" value="SDV49240.1"/>
    <property type="molecule type" value="Genomic_DNA"/>
</dbReference>
<protein>
    <submittedName>
        <fullName evidence="2">Uncharacterized protein</fullName>
    </submittedName>
</protein>
<dbReference type="RefSeq" id="WP_170845147.1">
    <property type="nucleotide sequence ID" value="NZ_FNLO01000007.1"/>
</dbReference>
<organism evidence="2 3">
    <name type="scientific">Chitinasiproducens palmae</name>
    <dbReference type="NCBI Taxonomy" id="1770053"/>
    <lineage>
        <taxon>Bacteria</taxon>
        <taxon>Pseudomonadati</taxon>
        <taxon>Pseudomonadota</taxon>
        <taxon>Betaproteobacteria</taxon>
        <taxon>Burkholderiales</taxon>
        <taxon>Burkholderiaceae</taxon>
        <taxon>Chitinasiproducens</taxon>
    </lineage>
</organism>